<dbReference type="EMBL" id="MT144876">
    <property type="protein sequence ID" value="QJI00793.1"/>
    <property type="molecule type" value="Genomic_DNA"/>
</dbReference>
<protein>
    <submittedName>
        <fullName evidence="1">Uncharacterized protein</fullName>
    </submittedName>
</protein>
<evidence type="ECO:0000313" key="1">
    <source>
        <dbReference type="EMBL" id="QJI00793.1"/>
    </source>
</evidence>
<organism evidence="1">
    <name type="scientific">viral metagenome</name>
    <dbReference type="NCBI Taxonomy" id="1070528"/>
    <lineage>
        <taxon>unclassified sequences</taxon>
        <taxon>metagenomes</taxon>
        <taxon>organismal metagenomes</taxon>
    </lineage>
</organism>
<name>A0A6M3XSN2_9ZZZZ</name>
<dbReference type="AlphaFoldDB" id="A0A6M3XSN2"/>
<accession>A0A6M3XSN2</accession>
<sequence length="141" mass="16344">MLFETSITIPKDMAETDPVVETLKIAHGIVTKIMVRPRAGHHALAHLVILHHEHQIAPSTEKMDIHGDKFPIDWEEYYESYQPPYELKIKGWNEDDTYQHSFDIFVVVLPRKAIVAYAIVDAIKGMFSMLSPKRIFTRKEE</sequence>
<proteinExistence type="predicted"/>
<reference evidence="1" key="1">
    <citation type="submission" date="2020-03" db="EMBL/GenBank/DDBJ databases">
        <title>The deep terrestrial virosphere.</title>
        <authorList>
            <person name="Holmfeldt K."/>
            <person name="Nilsson E."/>
            <person name="Simone D."/>
            <person name="Lopez-Fernandez M."/>
            <person name="Wu X."/>
            <person name="de Brujin I."/>
            <person name="Lundin D."/>
            <person name="Andersson A."/>
            <person name="Bertilsson S."/>
            <person name="Dopson M."/>
        </authorList>
    </citation>
    <scope>NUCLEOTIDE SEQUENCE</scope>
    <source>
        <strain evidence="1">TM448B02115</strain>
    </source>
</reference>
<gene>
    <name evidence="1" type="ORF">TM448B02115_0011</name>
</gene>